<comment type="caution">
    <text evidence="8">The sequence shown here is derived from an EMBL/GenBank/DDBJ whole genome shotgun (WGS) entry which is preliminary data.</text>
</comment>
<dbReference type="KEGG" id="mrr:Moror_448"/>
<proteinExistence type="predicted"/>
<feature type="compositionally biased region" description="Acidic residues" evidence="6">
    <location>
        <begin position="265"/>
        <end position="285"/>
    </location>
</feature>
<feature type="region of interest" description="Disordered" evidence="6">
    <location>
        <begin position="259"/>
        <end position="335"/>
    </location>
</feature>
<evidence type="ECO:0000313" key="8">
    <source>
        <dbReference type="EMBL" id="ESK98012.1"/>
    </source>
</evidence>
<evidence type="ECO:0000256" key="6">
    <source>
        <dbReference type="SAM" id="MobiDB-lite"/>
    </source>
</evidence>
<dbReference type="OrthoDB" id="61815at2759"/>
<dbReference type="GO" id="GO:0000054">
    <property type="term" value="P:ribosomal subunit export from nucleus"/>
    <property type="evidence" value="ECO:0007669"/>
    <property type="project" value="TreeGrafter"/>
</dbReference>
<feature type="compositionally biased region" description="Basic residues" evidence="6">
    <location>
        <begin position="661"/>
        <end position="678"/>
    </location>
</feature>
<gene>
    <name evidence="8" type="ORF">Moror_448</name>
</gene>
<dbReference type="PANTHER" id="PTHR45709">
    <property type="entry name" value="LARGE SUBUNIT GTPASE 1 HOMOLOG-RELATED"/>
    <property type="match status" value="1"/>
</dbReference>
<protein>
    <submittedName>
        <fullName evidence="8">Ribosome biogenesis gtpase</fullName>
    </submittedName>
</protein>
<dbReference type="PANTHER" id="PTHR45709:SF2">
    <property type="entry name" value="LARGE SUBUNIT GTPASE 1 HOMOLOG"/>
    <property type="match status" value="1"/>
</dbReference>
<keyword evidence="5" id="KW-0342">GTP-binding</keyword>
<dbReference type="Pfam" id="PF01926">
    <property type="entry name" value="MMR_HSR1"/>
    <property type="match status" value="1"/>
</dbReference>
<dbReference type="InterPro" id="IPR030378">
    <property type="entry name" value="G_CP_dom"/>
</dbReference>
<dbReference type="Gene3D" id="3.40.50.300">
    <property type="entry name" value="P-loop containing nucleotide triphosphate hydrolases"/>
    <property type="match status" value="1"/>
</dbReference>
<dbReference type="CDD" id="cd01857">
    <property type="entry name" value="HSR1_MMR1"/>
    <property type="match status" value="1"/>
</dbReference>
<dbReference type="InterPro" id="IPR027417">
    <property type="entry name" value="P-loop_NTPase"/>
</dbReference>
<dbReference type="HOGENOM" id="CLU_011072_5_0_1"/>
<dbReference type="EMBL" id="AWSO01000013">
    <property type="protein sequence ID" value="ESK98012.1"/>
    <property type="molecule type" value="Genomic_DNA"/>
</dbReference>
<evidence type="ECO:0000256" key="1">
    <source>
        <dbReference type="ARBA" id="ARBA00004496"/>
    </source>
</evidence>
<feature type="region of interest" description="Disordered" evidence="6">
    <location>
        <begin position="657"/>
        <end position="678"/>
    </location>
</feature>
<feature type="compositionally biased region" description="Acidic residues" evidence="6">
    <location>
        <begin position="297"/>
        <end position="332"/>
    </location>
</feature>
<feature type="region of interest" description="Disordered" evidence="6">
    <location>
        <begin position="558"/>
        <end position="590"/>
    </location>
</feature>
<dbReference type="GO" id="GO:0005829">
    <property type="term" value="C:cytosol"/>
    <property type="evidence" value="ECO:0007669"/>
    <property type="project" value="TreeGrafter"/>
</dbReference>
<evidence type="ECO:0000256" key="5">
    <source>
        <dbReference type="ARBA" id="ARBA00023134"/>
    </source>
</evidence>
<accession>V2XW61</accession>
<evidence type="ECO:0000256" key="3">
    <source>
        <dbReference type="ARBA" id="ARBA00022741"/>
    </source>
</evidence>
<evidence type="ECO:0000313" key="9">
    <source>
        <dbReference type="Proteomes" id="UP000017559"/>
    </source>
</evidence>
<dbReference type="SUPFAM" id="SSF52540">
    <property type="entry name" value="P-loop containing nucleoside triphosphate hydrolases"/>
    <property type="match status" value="1"/>
</dbReference>
<dbReference type="STRING" id="1381753.V2XW61"/>
<reference evidence="8 9" key="1">
    <citation type="journal article" date="2014" name="BMC Genomics">
        <title>Genome and secretome analysis of the hemibiotrophic fungal pathogen, Moniliophthora roreri, which causes frosty pod rot disease of cacao: mechanisms of the biotrophic and necrotrophic phases.</title>
        <authorList>
            <person name="Meinhardt L.W."/>
            <person name="Costa G.G.L."/>
            <person name="Thomazella D.P.T."/>
            <person name="Teixeira P.J.P.L."/>
            <person name="Carazzolle M.F."/>
            <person name="Schuster S.C."/>
            <person name="Carlson J.E."/>
            <person name="Guiltinan M.J."/>
            <person name="Mieczkowski P."/>
            <person name="Farmer A."/>
            <person name="Ramaraj T."/>
            <person name="Crozier J."/>
            <person name="Davis R.E."/>
            <person name="Shao J."/>
            <person name="Melnick R.L."/>
            <person name="Pereira G.A.G."/>
            <person name="Bailey B.A."/>
        </authorList>
    </citation>
    <scope>NUCLEOTIDE SEQUENCE [LARGE SCALE GENOMIC DNA]</scope>
    <source>
        <strain evidence="8 9">MCA 2997</strain>
    </source>
</reference>
<evidence type="ECO:0000256" key="2">
    <source>
        <dbReference type="ARBA" id="ARBA00022490"/>
    </source>
</evidence>
<feature type="domain" description="CP-type G" evidence="7">
    <location>
        <begin position="162"/>
        <end position="427"/>
    </location>
</feature>
<name>V2XW61_MONRO</name>
<dbReference type="InterPro" id="IPR006073">
    <property type="entry name" value="GTP-bd"/>
</dbReference>
<dbReference type="GO" id="GO:0005525">
    <property type="term" value="F:GTP binding"/>
    <property type="evidence" value="ECO:0007669"/>
    <property type="project" value="UniProtKB-KW"/>
</dbReference>
<evidence type="ECO:0000256" key="4">
    <source>
        <dbReference type="ARBA" id="ARBA00022801"/>
    </source>
</evidence>
<feature type="compositionally biased region" description="Polar residues" evidence="6">
    <location>
        <begin position="28"/>
        <end position="43"/>
    </location>
</feature>
<evidence type="ECO:0000259" key="7">
    <source>
        <dbReference type="PROSITE" id="PS51721"/>
    </source>
</evidence>
<dbReference type="InterPro" id="IPR043358">
    <property type="entry name" value="GNL1-like"/>
</dbReference>
<sequence length="678" mass="75271">MAPKGRNPNPSGLGRAIINKKAKDARQWQESGMYTTDLDSTSKLKSVTQERDLDEFLNTAQLAEMDFTAERRNVKVISQSTTSPHNPYLLTEQEEKKALQKHAENRSRLRVPRRPGWAKQMTTAELERQEKASFLDWRRSLAVLQEEEQFLLTPFERNIEVWRQLWRVIERSHLVVQIVDARNPLRFRCEDLEDYVCDVEGPEGEKGSGKKGIRKSLLLINKADLLTSKQRLQWAKFLGEQGVEYAFFSAANAAALQQARRDALATEEEEEEGEEEGEEEEEEMAEGNTVQDRDHTEEDEEVDEDVELDAESDDSDAFYSADEEGNESDEAAQDSRTRVLSVLELEELFIRIAPDLSAFTDAVGKPPQKTIVGLVGYPNVGKSSTINALLGEKKVSVSSTPGKTKHFQTIHLSGSTILCDCPGLVFPQFATTKAELVCDGVLPIDQMKEYTGPVSLVAKRIPREVLEATYGLSIHVKSVEGGGDGKTVTAEGLSVAYAIARGYMRSGQGTPDEARAARYILKDYVNAKLLFCHPPPGVDPAVFNEQTHRLSLRRYANKKHAPTTRVGKGSDTYIPPAQDEGKSILPAKGQDAKSRALDREFFDNRGMFGVYAKGVHGAKGQFARAQVLPHQNTVTNDGVAIAPKYGRLAAILAAQGIDGGKKHKKPKRVKQRSGKGYD</sequence>
<feature type="region of interest" description="Disordered" evidence="6">
    <location>
        <begin position="22"/>
        <end position="43"/>
    </location>
</feature>
<keyword evidence="3" id="KW-0547">Nucleotide-binding</keyword>
<dbReference type="AlphaFoldDB" id="V2XW61"/>
<organism evidence="8 9">
    <name type="scientific">Moniliophthora roreri (strain MCA 2997)</name>
    <name type="common">Cocoa frosty pod rot fungus</name>
    <name type="synonym">Crinipellis roreri</name>
    <dbReference type="NCBI Taxonomy" id="1381753"/>
    <lineage>
        <taxon>Eukaryota</taxon>
        <taxon>Fungi</taxon>
        <taxon>Dikarya</taxon>
        <taxon>Basidiomycota</taxon>
        <taxon>Agaricomycotina</taxon>
        <taxon>Agaricomycetes</taxon>
        <taxon>Agaricomycetidae</taxon>
        <taxon>Agaricales</taxon>
        <taxon>Marasmiineae</taxon>
        <taxon>Marasmiaceae</taxon>
        <taxon>Moniliophthora</taxon>
    </lineage>
</organism>
<dbReference type="Proteomes" id="UP000017559">
    <property type="component" value="Unassembled WGS sequence"/>
</dbReference>
<keyword evidence="2" id="KW-0963">Cytoplasm</keyword>
<keyword evidence="9" id="KW-1185">Reference proteome</keyword>
<dbReference type="GO" id="GO:0003924">
    <property type="term" value="F:GTPase activity"/>
    <property type="evidence" value="ECO:0007669"/>
    <property type="project" value="InterPro"/>
</dbReference>
<comment type="subcellular location">
    <subcellularLocation>
        <location evidence="1">Cytoplasm</location>
    </subcellularLocation>
</comment>
<dbReference type="PROSITE" id="PS51721">
    <property type="entry name" value="G_CP"/>
    <property type="match status" value="1"/>
</dbReference>
<keyword evidence="4" id="KW-0378">Hydrolase</keyword>